<organism evidence="1 2">
    <name type="scientific">Chaetomium tenue</name>
    <dbReference type="NCBI Taxonomy" id="1854479"/>
    <lineage>
        <taxon>Eukaryota</taxon>
        <taxon>Fungi</taxon>
        <taxon>Dikarya</taxon>
        <taxon>Ascomycota</taxon>
        <taxon>Pezizomycotina</taxon>
        <taxon>Sordariomycetes</taxon>
        <taxon>Sordariomycetidae</taxon>
        <taxon>Sordariales</taxon>
        <taxon>Chaetomiaceae</taxon>
        <taxon>Chaetomium</taxon>
    </lineage>
</organism>
<comment type="caution">
    <text evidence="1">The sequence shown here is derived from an EMBL/GenBank/DDBJ whole genome shotgun (WGS) entry which is preliminary data.</text>
</comment>
<sequence>MGTAPIMLTFLLPCLLLVSYSFVEALSPISVKGTKLYDDDGNQFFVKGVSYIPTDGDYDPLLHVEQCRTDAALMSKAGINTIYVYTADAAEDHDACMRVFADQGIYVWLQLGDFPRVTSEDAKAPQWTLSLFAAWTEVLDAFAVYNNTLAFGIGQETINENSTSTRVAPALKAAARDLRAFRTARGYRAIPLAYSAADVPELRLLTAQYLTCDPNPSSSSSDAATNSNSNPTSIDLLGLNIFNPISCTTTAWTTLRDQLHALPLPIPVVISESGCLPASGKRAFSDLSQVLLGGPSFEQVFSGASVFQWAEEGEGHGFGLVKYDVEGGEGVEGGNGAPTEVLAAYTALSSVYNEARTRVTGTVAGRYTPTAGGEGLACPTLDVDAGWLVDGEAPLPTIEGLQIGTVTVKTTVVTAGGGRATGGVGDGQGGGQGQVGGGGGDDGGQLSTGAIAGITVGCVIGVLALVTGVLVCLRRRRGGPQPPSEGEGMQVVEHFKRPRSYWYPTGKVELPAQNMAAIEMDGSLRSASSSAPVWKIPMQDGRIDSPTVTEIHDTKWRQEPQYELADNNMVPMGDGTQTGTWRVSPLTPGTKYV</sequence>
<protein>
    <submittedName>
        <fullName evidence="1">Glucanosyltransferase-domain-containing protein</fullName>
    </submittedName>
</protein>
<proteinExistence type="predicted"/>
<evidence type="ECO:0000313" key="1">
    <source>
        <dbReference type="EMBL" id="KAH6637131.1"/>
    </source>
</evidence>
<accession>A0ACB7PJB3</accession>
<gene>
    <name evidence="1" type="ORF">F5144DRAFT_647063</name>
</gene>
<dbReference type="EMBL" id="JAGIZQ010000003">
    <property type="protein sequence ID" value="KAH6637131.1"/>
    <property type="molecule type" value="Genomic_DNA"/>
</dbReference>
<evidence type="ECO:0000313" key="2">
    <source>
        <dbReference type="Proteomes" id="UP000724584"/>
    </source>
</evidence>
<dbReference type="Proteomes" id="UP000724584">
    <property type="component" value="Unassembled WGS sequence"/>
</dbReference>
<keyword evidence="2" id="KW-1185">Reference proteome</keyword>
<reference evidence="1 2" key="1">
    <citation type="journal article" date="2021" name="Nat. Commun.">
        <title>Genetic determinants of endophytism in the Arabidopsis root mycobiome.</title>
        <authorList>
            <person name="Mesny F."/>
            <person name="Miyauchi S."/>
            <person name="Thiergart T."/>
            <person name="Pickel B."/>
            <person name="Atanasova L."/>
            <person name="Karlsson M."/>
            <person name="Huettel B."/>
            <person name="Barry K.W."/>
            <person name="Haridas S."/>
            <person name="Chen C."/>
            <person name="Bauer D."/>
            <person name="Andreopoulos W."/>
            <person name="Pangilinan J."/>
            <person name="LaButti K."/>
            <person name="Riley R."/>
            <person name="Lipzen A."/>
            <person name="Clum A."/>
            <person name="Drula E."/>
            <person name="Henrissat B."/>
            <person name="Kohler A."/>
            <person name="Grigoriev I.V."/>
            <person name="Martin F.M."/>
            <person name="Hacquard S."/>
        </authorList>
    </citation>
    <scope>NUCLEOTIDE SEQUENCE [LARGE SCALE GENOMIC DNA]</scope>
    <source>
        <strain evidence="1 2">MPI-SDFR-AT-0079</strain>
    </source>
</reference>
<name>A0ACB7PJB3_9PEZI</name>